<dbReference type="GO" id="GO:0006508">
    <property type="term" value="P:proteolysis"/>
    <property type="evidence" value="ECO:0007669"/>
    <property type="project" value="UniProtKB-KW"/>
</dbReference>
<comment type="caution">
    <text evidence="5">The sequence shown here is derived from an EMBL/GenBank/DDBJ whole genome shotgun (WGS) entry which is preliminary data.</text>
</comment>
<dbReference type="PROSITE" id="PS00141">
    <property type="entry name" value="ASP_PROTEASE"/>
    <property type="match status" value="1"/>
</dbReference>
<dbReference type="OrthoDB" id="771136at2759"/>
<dbReference type="PRINTS" id="PR00792">
    <property type="entry name" value="PEPSIN"/>
</dbReference>
<evidence type="ECO:0000256" key="1">
    <source>
        <dbReference type="ARBA" id="ARBA00007447"/>
    </source>
</evidence>
<name>A0A8H6IBN4_9AGAR</name>
<sequence length="565" mass="60952">MSSSILTYGVLASLSIGHARGKTFRFEKRANARPAANVGGTSNGGDEEIKVGNSDNMRVSYGCYSVLLHIAEVRSLQYTSNITINGVDVHIALDTGSTDLWVSPPEGIGSFNDSGMPLALKYGDGSYGVSGTIGVSPFEFGEYQIDQQAFLYGRKNTIQSLTELGVYGVLGLAFQHGNVSPINIAVKKKYGKDATWGRSVLHNIFDRNPSEPNFIAIDLARSDDLEDTLGGSFDIGEYNEKYAAVAQAPKLAQFPKGGNRWATLLDGVTVDGAAVKLKSTAKGVPKGKMQALLDTGDPTAIIPVSLFDGIYSKIPGAVLWVNEKKTRRWLVPCNSTASVSFNFGGQEFPVHPLDMTEIFTIPGKDAIACRSSFKAVDGWTVEISLGDSFLRNVYSVYDFGDNLLNGKFTEPYMQLLAQTEPTKAAAQVASIRGKSMETMLPEMEPAALYSKLLEEGSVSLAASSGDSSAVEALLHGTTGIALVALLAVNFIVFHSLRTSFCNSRSWYIILLPRKVAPKYLKGHVAAQTCGYLWRANDANRPYIEIAQDQHRGALALPLHSPTHAK</sequence>
<evidence type="ECO:0000313" key="5">
    <source>
        <dbReference type="EMBL" id="KAF6762570.1"/>
    </source>
</evidence>
<comment type="similarity">
    <text evidence="1 3">Belongs to the peptidase A1 family.</text>
</comment>
<dbReference type="EMBL" id="JACGCI010000007">
    <property type="protein sequence ID" value="KAF6762570.1"/>
    <property type="molecule type" value="Genomic_DNA"/>
</dbReference>
<evidence type="ECO:0000259" key="4">
    <source>
        <dbReference type="PROSITE" id="PS51767"/>
    </source>
</evidence>
<keyword evidence="3" id="KW-0645">Protease</keyword>
<dbReference type="Gene3D" id="2.40.70.10">
    <property type="entry name" value="Acid Proteases"/>
    <property type="match status" value="2"/>
</dbReference>
<dbReference type="SUPFAM" id="SSF50630">
    <property type="entry name" value="Acid proteases"/>
    <property type="match status" value="1"/>
</dbReference>
<gene>
    <name evidence="5" type="ORF">DFP72DRAFT_560641</name>
</gene>
<dbReference type="Proteomes" id="UP000521943">
    <property type="component" value="Unassembled WGS sequence"/>
</dbReference>
<dbReference type="CDD" id="cd05471">
    <property type="entry name" value="pepsin_like"/>
    <property type="match status" value="1"/>
</dbReference>
<evidence type="ECO:0000256" key="2">
    <source>
        <dbReference type="ARBA" id="ARBA00022750"/>
    </source>
</evidence>
<dbReference type="InterPro" id="IPR021109">
    <property type="entry name" value="Peptidase_aspartic_dom_sf"/>
</dbReference>
<dbReference type="InterPro" id="IPR034164">
    <property type="entry name" value="Pepsin-like_dom"/>
</dbReference>
<dbReference type="InterPro" id="IPR001969">
    <property type="entry name" value="Aspartic_peptidase_AS"/>
</dbReference>
<dbReference type="GO" id="GO:0004190">
    <property type="term" value="F:aspartic-type endopeptidase activity"/>
    <property type="evidence" value="ECO:0007669"/>
    <property type="project" value="UniProtKB-KW"/>
</dbReference>
<protein>
    <submittedName>
        <fullName evidence="5">Aspartic peptidase domain-containing protein</fullName>
    </submittedName>
</protein>
<dbReference type="PROSITE" id="PS51767">
    <property type="entry name" value="PEPTIDASE_A1"/>
    <property type="match status" value="1"/>
</dbReference>
<feature type="domain" description="Peptidase A1" evidence="4">
    <location>
        <begin position="78"/>
        <end position="407"/>
    </location>
</feature>
<evidence type="ECO:0000256" key="3">
    <source>
        <dbReference type="RuleBase" id="RU000454"/>
    </source>
</evidence>
<keyword evidence="2 3" id="KW-0064">Aspartyl protease</keyword>
<reference evidence="5 6" key="1">
    <citation type="submission" date="2020-07" db="EMBL/GenBank/DDBJ databases">
        <title>Comparative genomics of pyrophilous fungi reveals a link between fire events and developmental genes.</title>
        <authorList>
            <consortium name="DOE Joint Genome Institute"/>
            <person name="Steindorff A.S."/>
            <person name="Carver A."/>
            <person name="Calhoun S."/>
            <person name="Stillman K."/>
            <person name="Liu H."/>
            <person name="Lipzen A."/>
            <person name="Pangilinan J."/>
            <person name="Labutti K."/>
            <person name="Bruns T.D."/>
            <person name="Grigoriev I.V."/>
        </authorList>
    </citation>
    <scope>NUCLEOTIDE SEQUENCE [LARGE SCALE GENOMIC DNA]</scope>
    <source>
        <strain evidence="5 6">CBS 144469</strain>
    </source>
</reference>
<keyword evidence="3" id="KW-0378">Hydrolase</keyword>
<organism evidence="5 6">
    <name type="scientific">Ephemerocybe angulata</name>
    <dbReference type="NCBI Taxonomy" id="980116"/>
    <lineage>
        <taxon>Eukaryota</taxon>
        <taxon>Fungi</taxon>
        <taxon>Dikarya</taxon>
        <taxon>Basidiomycota</taxon>
        <taxon>Agaricomycotina</taxon>
        <taxon>Agaricomycetes</taxon>
        <taxon>Agaricomycetidae</taxon>
        <taxon>Agaricales</taxon>
        <taxon>Agaricineae</taxon>
        <taxon>Psathyrellaceae</taxon>
        <taxon>Ephemerocybe</taxon>
    </lineage>
</organism>
<evidence type="ECO:0000313" key="6">
    <source>
        <dbReference type="Proteomes" id="UP000521943"/>
    </source>
</evidence>
<keyword evidence="6" id="KW-1185">Reference proteome</keyword>
<dbReference type="PANTHER" id="PTHR47966:SF51">
    <property type="entry name" value="BETA-SITE APP-CLEAVING ENZYME, ISOFORM A-RELATED"/>
    <property type="match status" value="1"/>
</dbReference>
<accession>A0A8H6IBN4</accession>
<dbReference type="PANTHER" id="PTHR47966">
    <property type="entry name" value="BETA-SITE APP-CLEAVING ENZYME, ISOFORM A-RELATED"/>
    <property type="match status" value="1"/>
</dbReference>
<dbReference type="AlphaFoldDB" id="A0A8H6IBN4"/>
<dbReference type="Pfam" id="PF00026">
    <property type="entry name" value="Asp"/>
    <property type="match status" value="1"/>
</dbReference>
<dbReference type="InterPro" id="IPR033121">
    <property type="entry name" value="PEPTIDASE_A1"/>
</dbReference>
<dbReference type="InterPro" id="IPR001461">
    <property type="entry name" value="Aspartic_peptidase_A1"/>
</dbReference>
<proteinExistence type="inferred from homology"/>